<accession>A0A7X4YA12</accession>
<protein>
    <submittedName>
        <fullName evidence="2">Uncharacterized protein</fullName>
    </submittedName>
</protein>
<dbReference type="AlphaFoldDB" id="A0A7X4YA12"/>
<sequence>MFAASALILQRMSRVAARAVRRETVAPVARAAQVVPDVALAGARPATWTPRELPKPLASSVGSRAAAVLDERDAREALRAAAREEAAQPQPPSIDTARVARASEFSRMGYVDDAEIEAHVRQLLARRAVGA</sequence>
<dbReference type="RefSeq" id="WP_139922116.1">
    <property type="nucleotide sequence ID" value="NZ_CBCSLE010000237.1"/>
</dbReference>
<evidence type="ECO:0000313" key="2">
    <source>
        <dbReference type="EMBL" id="NBC41396.1"/>
    </source>
</evidence>
<keyword evidence="3" id="KW-1185">Reference proteome</keyword>
<name>A0A7X4YA12_9BACT</name>
<evidence type="ECO:0000313" key="3">
    <source>
        <dbReference type="Proteomes" id="UP000537825"/>
    </source>
</evidence>
<evidence type="ECO:0000256" key="1">
    <source>
        <dbReference type="SAM" id="MobiDB-lite"/>
    </source>
</evidence>
<feature type="region of interest" description="Disordered" evidence="1">
    <location>
        <begin position="78"/>
        <end position="97"/>
    </location>
</feature>
<dbReference type="EMBL" id="JAAAPK010000004">
    <property type="protein sequence ID" value="NBC41396.1"/>
    <property type="molecule type" value="Genomic_DNA"/>
</dbReference>
<organism evidence="2 3">
    <name type="scientific">Corallococcus exiguus</name>
    <dbReference type="NCBI Taxonomy" id="83462"/>
    <lineage>
        <taxon>Bacteria</taxon>
        <taxon>Pseudomonadati</taxon>
        <taxon>Myxococcota</taxon>
        <taxon>Myxococcia</taxon>
        <taxon>Myxococcales</taxon>
        <taxon>Cystobacterineae</taxon>
        <taxon>Myxococcaceae</taxon>
        <taxon>Corallococcus</taxon>
    </lineage>
</organism>
<reference evidence="2 3" key="1">
    <citation type="submission" date="2020-01" db="EMBL/GenBank/DDBJ databases">
        <title>The draft genome sequence of Corallococcus exiguus DSM 14696.</title>
        <authorList>
            <person name="Zhang X."/>
            <person name="Zhu H."/>
        </authorList>
    </citation>
    <scope>NUCLEOTIDE SEQUENCE [LARGE SCALE GENOMIC DNA]</scope>
    <source>
        <strain evidence="2 3">DSM 14696</strain>
    </source>
</reference>
<comment type="caution">
    <text evidence="2">The sequence shown here is derived from an EMBL/GenBank/DDBJ whole genome shotgun (WGS) entry which is preliminary data.</text>
</comment>
<proteinExistence type="predicted"/>
<gene>
    <name evidence="2" type="ORF">GTZ93_16355</name>
</gene>
<dbReference type="Proteomes" id="UP000537825">
    <property type="component" value="Unassembled WGS sequence"/>
</dbReference>